<dbReference type="InterPro" id="IPR038765">
    <property type="entry name" value="Papain-like_cys_pep_sf"/>
</dbReference>
<dbReference type="Pfam" id="PF18348">
    <property type="entry name" value="SH3_16"/>
    <property type="match status" value="1"/>
</dbReference>
<dbReference type="PROSITE" id="PS51935">
    <property type="entry name" value="NLPC_P60"/>
    <property type="match status" value="1"/>
</dbReference>
<dbReference type="EMBL" id="JACIEQ010000001">
    <property type="protein sequence ID" value="MBB4021386.1"/>
    <property type="molecule type" value="Genomic_DNA"/>
</dbReference>
<dbReference type="Gene3D" id="3.90.1720.10">
    <property type="entry name" value="endopeptidase domain like (from Nostoc punctiforme)"/>
    <property type="match status" value="1"/>
</dbReference>
<dbReference type="AlphaFoldDB" id="A0A840CF46"/>
<dbReference type="PANTHER" id="PTHR47359">
    <property type="entry name" value="PEPTIDOGLYCAN DL-ENDOPEPTIDASE CWLO"/>
    <property type="match status" value="1"/>
</dbReference>
<keyword evidence="2" id="KW-0645">Protease</keyword>
<keyword evidence="4" id="KW-0788">Thiol protease</keyword>
<evidence type="ECO:0000313" key="6">
    <source>
        <dbReference type="EMBL" id="MBB4021386.1"/>
    </source>
</evidence>
<keyword evidence="7" id="KW-1185">Reference proteome</keyword>
<dbReference type="Proteomes" id="UP000585681">
    <property type="component" value="Unassembled WGS sequence"/>
</dbReference>
<protein>
    <recommendedName>
        <fullName evidence="5">NlpC/P60 domain-containing protein</fullName>
    </recommendedName>
</protein>
<dbReference type="InterPro" id="IPR000064">
    <property type="entry name" value="NLP_P60_dom"/>
</dbReference>
<evidence type="ECO:0000259" key="5">
    <source>
        <dbReference type="PROSITE" id="PS51935"/>
    </source>
</evidence>
<dbReference type="RefSeq" id="WP_054537726.1">
    <property type="nucleotide sequence ID" value="NZ_JACIEQ010000001.1"/>
</dbReference>
<accession>A0A840CF46</accession>
<evidence type="ECO:0000256" key="1">
    <source>
        <dbReference type="ARBA" id="ARBA00007074"/>
    </source>
</evidence>
<reference evidence="6" key="1">
    <citation type="submission" date="2020-08" db="EMBL/GenBank/DDBJ databases">
        <title>Genomic Encyclopedia of Type Strains, Phase IV (KMG-IV): sequencing the most valuable type-strain genomes for metagenomic binning, comparative biology and taxonomic classification.</title>
        <authorList>
            <person name="Goeker M."/>
        </authorList>
    </citation>
    <scope>NUCLEOTIDE SEQUENCE [LARGE SCALE GENOMIC DNA]</scope>
    <source>
        <strain evidence="6">DSM 105040</strain>
    </source>
</reference>
<proteinExistence type="inferred from homology"/>
<evidence type="ECO:0000313" key="7">
    <source>
        <dbReference type="Proteomes" id="UP000585681"/>
    </source>
</evidence>
<name>A0A840CF46_9RHOB</name>
<dbReference type="PANTHER" id="PTHR47359:SF3">
    <property type="entry name" value="NLP_P60 DOMAIN-CONTAINING PROTEIN-RELATED"/>
    <property type="match status" value="1"/>
</dbReference>
<dbReference type="GO" id="GO:0008234">
    <property type="term" value="F:cysteine-type peptidase activity"/>
    <property type="evidence" value="ECO:0007669"/>
    <property type="project" value="UniProtKB-KW"/>
</dbReference>
<sequence length="277" mass="29984">MSDRRLIPANARVAAAELEGQIQAERYAAGEIRQIGGVPLSTLWSAPECGHRDRQLLPGEHFRVLEIVGGFAFGMAQKDGYVGYLRAADLCDAIDSTHFVCTPATHAYPAPDMKRLEIMPLSFGSRFRVVSGAGGFFETEEGYFIPKPHLRPLNRPFQDAATIAQLHFGAPYLWGGNSIWGMDCSGLIQAALLFSGLACPGDTDLQEAALGQPLDDGTPPRRGDLYFWKGHVAMAVDGETLIHANAHHMAVAYEPIAEAIARIAAQGDGAVTSRRRL</sequence>
<gene>
    <name evidence="6" type="ORF">GGR17_001177</name>
</gene>
<dbReference type="GO" id="GO:0006508">
    <property type="term" value="P:proteolysis"/>
    <property type="evidence" value="ECO:0007669"/>
    <property type="project" value="UniProtKB-KW"/>
</dbReference>
<comment type="similarity">
    <text evidence="1">Belongs to the peptidase C40 family.</text>
</comment>
<dbReference type="SUPFAM" id="SSF54001">
    <property type="entry name" value="Cysteine proteinases"/>
    <property type="match status" value="1"/>
</dbReference>
<dbReference type="InterPro" id="IPR051794">
    <property type="entry name" value="PG_Endopeptidase_C40"/>
</dbReference>
<comment type="caution">
    <text evidence="6">The sequence shown here is derived from an EMBL/GenBank/DDBJ whole genome shotgun (WGS) entry which is preliminary data.</text>
</comment>
<keyword evidence="3" id="KW-0378">Hydrolase</keyword>
<evidence type="ECO:0000256" key="2">
    <source>
        <dbReference type="ARBA" id="ARBA00022670"/>
    </source>
</evidence>
<feature type="domain" description="NlpC/P60" evidence="5">
    <location>
        <begin position="154"/>
        <end position="277"/>
    </location>
</feature>
<dbReference type="InterPro" id="IPR041382">
    <property type="entry name" value="SH3_16"/>
</dbReference>
<organism evidence="6 7">
    <name type="scientific">Actibacterium naphthalenivorans</name>
    <dbReference type="NCBI Taxonomy" id="1614693"/>
    <lineage>
        <taxon>Bacteria</taxon>
        <taxon>Pseudomonadati</taxon>
        <taxon>Pseudomonadota</taxon>
        <taxon>Alphaproteobacteria</taxon>
        <taxon>Rhodobacterales</taxon>
        <taxon>Roseobacteraceae</taxon>
        <taxon>Actibacterium</taxon>
    </lineage>
</organism>
<dbReference type="Pfam" id="PF00877">
    <property type="entry name" value="NLPC_P60"/>
    <property type="match status" value="1"/>
</dbReference>
<evidence type="ECO:0000256" key="4">
    <source>
        <dbReference type="ARBA" id="ARBA00022807"/>
    </source>
</evidence>
<evidence type="ECO:0000256" key="3">
    <source>
        <dbReference type="ARBA" id="ARBA00022801"/>
    </source>
</evidence>